<dbReference type="PANTHER" id="PTHR42760">
    <property type="entry name" value="SHORT-CHAIN DEHYDROGENASES/REDUCTASES FAMILY MEMBER"/>
    <property type="match status" value="1"/>
</dbReference>
<comment type="similarity">
    <text evidence="2">Belongs to the short-chain dehydrogenases/reductases (SDR) family.</text>
</comment>
<dbReference type="SUPFAM" id="SSF52540">
    <property type="entry name" value="P-loop containing nucleoside triphosphate hydrolases"/>
    <property type="match status" value="1"/>
</dbReference>
<dbReference type="InterPro" id="IPR057326">
    <property type="entry name" value="KR_dom"/>
</dbReference>
<dbReference type="InterPro" id="IPR027417">
    <property type="entry name" value="P-loop_NTPase"/>
</dbReference>
<keyword evidence="4" id="KW-0521">NADP</keyword>
<dbReference type="SMART" id="SM00822">
    <property type="entry name" value="PKS_KR"/>
    <property type="match status" value="1"/>
</dbReference>
<comment type="similarity">
    <text evidence="1">In the 2nd section; belongs to the type-I 3-dehydroquinase family.</text>
</comment>
<dbReference type="SUPFAM" id="SSF51569">
    <property type="entry name" value="Aldolase"/>
    <property type="match status" value="1"/>
</dbReference>
<evidence type="ECO:0000313" key="7">
    <source>
        <dbReference type="EMBL" id="KAJ9626715.1"/>
    </source>
</evidence>
<accession>A0AA38XYA0</accession>
<dbReference type="Gene3D" id="3.40.50.300">
    <property type="entry name" value="P-loop containing nucleotide triphosphate hydrolases"/>
    <property type="match status" value="1"/>
</dbReference>
<dbReference type="Pfam" id="PF13561">
    <property type="entry name" value="adh_short_C2"/>
    <property type="match status" value="1"/>
</dbReference>
<dbReference type="InterPro" id="IPR036291">
    <property type="entry name" value="NAD(P)-bd_dom_sf"/>
</dbReference>
<evidence type="ECO:0000256" key="1">
    <source>
        <dbReference type="ARBA" id="ARBA00006477"/>
    </source>
</evidence>
<dbReference type="SUPFAM" id="SSF53223">
    <property type="entry name" value="Aminoacid dehydrogenase-like, N-terminal domain"/>
    <property type="match status" value="1"/>
</dbReference>
<dbReference type="GO" id="GO:0003855">
    <property type="term" value="F:3-dehydroquinate dehydratase activity"/>
    <property type="evidence" value="ECO:0007669"/>
    <property type="project" value="InterPro"/>
</dbReference>
<dbReference type="Pfam" id="PF01487">
    <property type="entry name" value="DHquinase_I"/>
    <property type="match status" value="1"/>
</dbReference>
<dbReference type="InterPro" id="IPR013708">
    <property type="entry name" value="Shikimate_DH-bd_N"/>
</dbReference>
<keyword evidence="8" id="KW-1185">Reference proteome</keyword>
<comment type="similarity">
    <text evidence="3">In the N-terminal section; belongs to the shikimate kinase family.</text>
</comment>
<dbReference type="InterPro" id="IPR001381">
    <property type="entry name" value="DHquinase_I"/>
</dbReference>
<dbReference type="InterPro" id="IPR046346">
    <property type="entry name" value="Aminoacid_DH-like_N_sf"/>
</dbReference>
<evidence type="ECO:0000256" key="5">
    <source>
        <dbReference type="ARBA" id="ARBA00023002"/>
    </source>
</evidence>
<dbReference type="Gene3D" id="3.40.50.10860">
    <property type="entry name" value="Leucine Dehydrogenase, chain A, domain 1"/>
    <property type="match status" value="1"/>
</dbReference>
<sequence>MKRKLTVEDELLTEGGVDITSTRANGHVSCAGSSLPWPCHRRHDQDASIVFVGPRATGTSSLAVIAGSILGWKIIDCDREFEKLTGSTKQQYRIRHGAESYRRRKLDVVEEVLEANTKRCVFACGTITSWEENRFSQRYAQKHPIVYVIRERKLIQNYLGLADEGGWNNAVEHMHFFFRQRSNYEFFNLDEAEEPQWQTTLTTFLQTKSQTLSQAPLVLRKTRAHVSILLCNIFGPTFQTKRYTDIQKSSKPGPRLRQGSNVLFIDLRDIKGNSKYLKSLDTGHDAVQLNITGPLHEWHSILSTDTLAWALASVRRQLDIPVIVNVLTSPDLGISPPSNQPKVYELLLHSILRLAPEYLTVDLRSPDQVISKIVQTKGLTQVIGYLHVARSLESFQQSGDVLSLCRRAHDLGCDVVNFCGFSTSLQDNYVCQQISQSILKLGLSTPTIVFNVGPFGRLSQVVNTLMTPVIPDGDVQEPREGSIAKLGLASARQLRIAWHMLVPPRRKQYYVFGAEVKQSLSPSLHNAGFKSCGLPFTYQHYESSDLSSIKEISSQGSFGGASISLPFKSQVLTLVTKQSPAVQLIGAANTILPLSNYSDSLKLGQDNLEDLDEPTLLMAENTDWMGIYGCIAKHCTPANHITKETAALVMGAGGIARAAIYALVQLGVGHIVILNRTYENALQVKEHFEHTCGDLQDSDAEEISSAQATYKPAFYVLKSCDEPWPLRARKPSVIVCAIPARATEPVPEYPPELPHDWFSNPTGGLIADPDHKHTNLTMASNNHRTPTKDLFSLSGKTIIVTGATGGIGLVVATALAESGASVVSIQIPNDPNSESLRHAIEGAGQSFQSFECDLLNAASIKGCFERVWAAGVVPDVLFHAAGVTHRSMIVDTTVETLTRVIDLNVKAAYLVCQSFAARMLKLGRKGKVITIASMAAELVQTNVSVYSCSKAFVKSMTRAMSNEWAGHGIQVNSISPGWIDAGMAKDLGDDPEFSKVVCARTSIGRWGTPDDLRGVVIFLASAASDFITGADILIDGGVLGR</sequence>
<evidence type="ECO:0000256" key="4">
    <source>
        <dbReference type="ARBA" id="ARBA00022857"/>
    </source>
</evidence>
<gene>
    <name evidence="7" type="ORF">H2204_009985</name>
</gene>
<proteinExistence type="inferred from homology"/>
<dbReference type="Pfam" id="PF01202">
    <property type="entry name" value="SKI"/>
    <property type="match status" value="1"/>
</dbReference>
<evidence type="ECO:0000259" key="6">
    <source>
        <dbReference type="SMART" id="SM00822"/>
    </source>
</evidence>
<dbReference type="Proteomes" id="UP001172681">
    <property type="component" value="Unassembled WGS sequence"/>
</dbReference>
<evidence type="ECO:0000256" key="3">
    <source>
        <dbReference type="ARBA" id="ARBA00009349"/>
    </source>
</evidence>
<organism evidence="7 8">
    <name type="scientific">Knufia peltigerae</name>
    <dbReference type="NCBI Taxonomy" id="1002370"/>
    <lineage>
        <taxon>Eukaryota</taxon>
        <taxon>Fungi</taxon>
        <taxon>Dikarya</taxon>
        <taxon>Ascomycota</taxon>
        <taxon>Pezizomycotina</taxon>
        <taxon>Eurotiomycetes</taxon>
        <taxon>Chaetothyriomycetidae</taxon>
        <taxon>Chaetothyriales</taxon>
        <taxon>Trichomeriaceae</taxon>
        <taxon>Knufia</taxon>
    </lineage>
</organism>
<feature type="domain" description="Ketoreductase" evidence="6">
    <location>
        <begin position="796"/>
        <end position="981"/>
    </location>
</feature>
<evidence type="ECO:0000313" key="8">
    <source>
        <dbReference type="Proteomes" id="UP001172681"/>
    </source>
</evidence>
<dbReference type="InterPro" id="IPR013785">
    <property type="entry name" value="Aldolase_TIM"/>
</dbReference>
<comment type="caution">
    <text evidence="7">The sequence shown here is derived from an EMBL/GenBank/DDBJ whole genome shotgun (WGS) entry which is preliminary data.</text>
</comment>
<dbReference type="PANTHER" id="PTHR42760:SF115">
    <property type="entry name" value="3-OXOACYL-[ACYL-CARRIER-PROTEIN] REDUCTASE FABG"/>
    <property type="match status" value="1"/>
</dbReference>
<dbReference type="InterPro" id="IPR020904">
    <property type="entry name" value="Sc_DH/Rdtase_CS"/>
</dbReference>
<reference evidence="7" key="1">
    <citation type="submission" date="2022-10" db="EMBL/GenBank/DDBJ databases">
        <title>Culturing micro-colonial fungi from biological soil crusts in the Mojave desert and describing Neophaeococcomyces mojavensis, and introducing the new genera and species Taxawa tesnikishii.</title>
        <authorList>
            <person name="Kurbessoian T."/>
            <person name="Stajich J.E."/>
        </authorList>
    </citation>
    <scope>NUCLEOTIDE SEQUENCE</scope>
    <source>
        <strain evidence="7">TK_35</strain>
    </source>
</reference>
<dbReference type="FunFam" id="3.40.50.720:FF:000084">
    <property type="entry name" value="Short-chain dehydrogenase reductase"/>
    <property type="match status" value="1"/>
</dbReference>
<dbReference type="EMBL" id="JAPDRN010000081">
    <property type="protein sequence ID" value="KAJ9626715.1"/>
    <property type="molecule type" value="Genomic_DNA"/>
</dbReference>
<dbReference type="Pfam" id="PF01488">
    <property type="entry name" value="Shikimate_DH"/>
    <property type="match status" value="1"/>
</dbReference>
<dbReference type="Gene3D" id="3.20.20.70">
    <property type="entry name" value="Aldolase class I"/>
    <property type="match status" value="1"/>
</dbReference>
<dbReference type="PRINTS" id="PR00081">
    <property type="entry name" value="GDHRDH"/>
</dbReference>
<dbReference type="Gene3D" id="3.40.50.720">
    <property type="entry name" value="NAD(P)-binding Rossmann-like Domain"/>
    <property type="match status" value="2"/>
</dbReference>
<dbReference type="InterPro" id="IPR002347">
    <property type="entry name" value="SDR_fam"/>
</dbReference>
<dbReference type="PROSITE" id="PS00061">
    <property type="entry name" value="ADH_SHORT"/>
    <property type="match status" value="1"/>
</dbReference>
<name>A0AA38XYA0_9EURO</name>
<dbReference type="SUPFAM" id="SSF51735">
    <property type="entry name" value="NAD(P)-binding Rossmann-fold domains"/>
    <property type="match status" value="2"/>
</dbReference>
<dbReference type="InterPro" id="IPR006151">
    <property type="entry name" value="Shikm_DH/Glu-tRNA_Rdtase"/>
</dbReference>
<dbReference type="Pfam" id="PF08501">
    <property type="entry name" value="Shikimate_dh_N"/>
    <property type="match status" value="1"/>
</dbReference>
<protein>
    <recommendedName>
        <fullName evidence="6">Ketoreductase domain-containing protein</fullName>
    </recommendedName>
</protein>
<dbReference type="GO" id="GO:0004764">
    <property type="term" value="F:shikimate 3-dehydrogenase (NADP+) activity"/>
    <property type="evidence" value="ECO:0007669"/>
    <property type="project" value="InterPro"/>
</dbReference>
<dbReference type="InterPro" id="IPR031322">
    <property type="entry name" value="Shikimate/glucono_kinase"/>
</dbReference>
<keyword evidence="5" id="KW-0560">Oxidoreductase</keyword>
<evidence type="ECO:0000256" key="2">
    <source>
        <dbReference type="ARBA" id="ARBA00006484"/>
    </source>
</evidence>
<dbReference type="AlphaFoldDB" id="A0AA38XYA0"/>